<keyword evidence="6" id="KW-0325">Glycoprotein</keyword>
<dbReference type="Proteomes" id="UP000791440">
    <property type="component" value="Unassembled WGS sequence"/>
</dbReference>
<dbReference type="Pfam" id="PF04083">
    <property type="entry name" value="Abhydro_lipase"/>
    <property type="match status" value="1"/>
</dbReference>
<feature type="chain" id="PRO_5038324518" description="Lipase" evidence="9">
    <location>
        <begin position="21"/>
        <end position="433"/>
    </location>
</feature>
<proteinExistence type="evidence at transcript level"/>
<gene>
    <name evidence="11" type="ORF">O3G_MSEX011404</name>
</gene>
<dbReference type="InterPro" id="IPR025483">
    <property type="entry name" value="Lipase_euk"/>
</dbReference>
<feature type="active site" description="Nucleophile" evidence="8">
    <location>
        <position position="193"/>
    </location>
</feature>
<dbReference type="AlphaFoldDB" id="A0A921ZKK0"/>
<dbReference type="Gene3D" id="3.40.50.1820">
    <property type="entry name" value="alpha/beta hydrolase"/>
    <property type="match status" value="1"/>
</dbReference>
<dbReference type="PANTHER" id="PTHR11005">
    <property type="entry name" value="LYSOSOMAL ACID LIPASE-RELATED"/>
    <property type="match status" value="1"/>
</dbReference>
<keyword evidence="3 7" id="KW-0378">Hydrolase</keyword>
<dbReference type="SUPFAM" id="SSF53474">
    <property type="entry name" value="alpha/beta-Hydrolases"/>
    <property type="match status" value="1"/>
</dbReference>
<feature type="signal peptide" evidence="9">
    <location>
        <begin position="1"/>
        <end position="20"/>
    </location>
</feature>
<dbReference type="OrthoDB" id="9974421at2759"/>
<dbReference type="EMBL" id="ON929139">
    <property type="protein sequence ID" value="UXP71921.1"/>
    <property type="molecule type" value="mRNA"/>
</dbReference>
<evidence type="ECO:0000256" key="9">
    <source>
        <dbReference type="SAM" id="SignalP"/>
    </source>
</evidence>
<dbReference type="FunFam" id="3.40.50.1820:FF:000021">
    <property type="entry name" value="Lipase"/>
    <property type="match status" value="1"/>
</dbReference>
<organism evidence="11 13">
    <name type="scientific">Manduca sexta</name>
    <name type="common">Tobacco hawkmoth</name>
    <name type="synonym">Tobacco hornworm</name>
    <dbReference type="NCBI Taxonomy" id="7130"/>
    <lineage>
        <taxon>Eukaryota</taxon>
        <taxon>Metazoa</taxon>
        <taxon>Ecdysozoa</taxon>
        <taxon>Arthropoda</taxon>
        <taxon>Hexapoda</taxon>
        <taxon>Insecta</taxon>
        <taxon>Pterygota</taxon>
        <taxon>Neoptera</taxon>
        <taxon>Endopterygota</taxon>
        <taxon>Lepidoptera</taxon>
        <taxon>Glossata</taxon>
        <taxon>Ditrysia</taxon>
        <taxon>Bombycoidea</taxon>
        <taxon>Sphingidae</taxon>
        <taxon>Sphinginae</taxon>
        <taxon>Sphingini</taxon>
        <taxon>Manduca</taxon>
    </lineage>
</organism>
<keyword evidence="4 7" id="KW-0442">Lipid degradation</keyword>
<evidence type="ECO:0000256" key="2">
    <source>
        <dbReference type="ARBA" id="ARBA00022729"/>
    </source>
</evidence>
<dbReference type="GO" id="GO:0016788">
    <property type="term" value="F:hydrolase activity, acting on ester bonds"/>
    <property type="evidence" value="ECO:0007669"/>
    <property type="project" value="InterPro"/>
</dbReference>
<accession>A0A921ZKK0</accession>
<comment type="similarity">
    <text evidence="1 7">Belongs to the AB hydrolase superfamily. Lipase family.</text>
</comment>
<evidence type="ECO:0000256" key="5">
    <source>
        <dbReference type="ARBA" id="ARBA00023098"/>
    </source>
</evidence>
<keyword evidence="5" id="KW-0443">Lipid metabolism</keyword>
<dbReference type="PIRSF" id="PIRSF000862">
    <property type="entry name" value="Steryl_ester_lip"/>
    <property type="match status" value="1"/>
</dbReference>
<evidence type="ECO:0000313" key="11">
    <source>
        <dbReference type="EMBL" id="KAG6459451.1"/>
    </source>
</evidence>
<evidence type="ECO:0000256" key="8">
    <source>
        <dbReference type="PIRSR" id="PIRSR000862-1"/>
    </source>
</evidence>
<evidence type="ECO:0000256" key="3">
    <source>
        <dbReference type="ARBA" id="ARBA00022801"/>
    </source>
</evidence>
<reference evidence="12" key="3">
    <citation type="journal article" date="2022" name="Insect Sci.">
        <title>Genome-wide identification, classification, and expression profiling of serine esterases and other esterase-related proteins in the tobacco hornworm, Manduca sexta.</title>
        <authorList>
            <person name="Miao Z."/>
            <person name="Xiong C."/>
            <person name="Cao X."/>
            <person name="Shan T."/>
            <person name="Jin Q."/>
            <person name="Jiang H."/>
        </authorList>
    </citation>
    <scope>NUCLEOTIDE SEQUENCE</scope>
    <source>
        <strain evidence="12">AL1</strain>
    </source>
</reference>
<dbReference type="GO" id="GO:0016042">
    <property type="term" value="P:lipid catabolic process"/>
    <property type="evidence" value="ECO:0007669"/>
    <property type="project" value="UniProtKB-KW"/>
</dbReference>
<dbReference type="InterPro" id="IPR029058">
    <property type="entry name" value="AB_hydrolase_fold"/>
</dbReference>
<dbReference type="InterPro" id="IPR006693">
    <property type="entry name" value="AB_hydrolase_lipase"/>
</dbReference>
<reference evidence="11" key="1">
    <citation type="journal article" date="2016" name="Insect Biochem. Mol. Biol.">
        <title>Multifaceted biological insights from a draft genome sequence of the tobacco hornworm moth, Manduca sexta.</title>
        <authorList>
            <person name="Kanost M.R."/>
            <person name="Arrese E.L."/>
            <person name="Cao X."/>
            <person name="Chen Y.R."/>
            <person name="Chellapilla S."/>
            <person name="Goldsmith M.R."/>
            <person name="Grosse-Wilde E."/>
            <person name="Heckel D.G."/>
            <person name="Herndon N."/>
            <person name="Jiang H."/>
            <person name="Papanicolaou A."/>
            <person name="Qu J."/>
            <person name="Soulages J.L."/>
            <person name="Vogel H."/>
            <person name="Walters J."/>
            <person name="Waterhouse R.M."/>
            <person name="Ahn S.J."/>
            <person name="Almeida F.C."/>
            <person name="An C."/>
            <person name="Aqrawi P."/>
            <person name="Bretschneider A."/>
            <person name="Bryant W.B."/>
            <person name="Bucks S."/>
            <person name="Chao H."/>
            <person name="Chevignon G."/>
            <person name="Christen J.M."/>
            <person name="Clarke D.F."/>
            <person name="Dittmer N.T."/>
            <person name="Ferguson L.C.F."/>
            <person name="Garavelou S."/>
            <person name="Gordon K.H.J."/>
            <person name="Gunaratna R.T."/>
            <person name="Han Y."/>
            <person name="Hauser F."/>
            <person name="He Y."/>
            <person name="Heidel-Fischer H."/>
            <person name="Hirsh A."/>
            <person name="Hu Y."/>
            <person name="Jiang H."/>
            <person name="Kalra D."/>
            <person name="Klinner C."/>
            <person name="Konig C."/>
            <person name="Kovar C."/>
            <person name="Kroll A.R."/>
            <person name="Kuwar S.S."/>
            <person name="Lee S.L."/>
            <person name="Lehman R."/>
            <person name="Li K."/>
            <person name="Li Z."/>
            <person name="Liang H."/>
            <person name="Lovelace S."/>
            <person name="Lu Z."/>
            <person name="Mansfield J.H."/>
            <person name="McCulloch K.J."/>
            <person name="Mathew T."/>
            <person name="Morton B."/>
            <person name="Muzny D.M."/>
            <person name="Neunemann D."/>
            <person name="Ongeri F."/>
            <person name="Pauchet Y."/>
            <person name="Pu L.L."/>
            <person name="Pyrousis I."/>
            <person name="Rao X.J."/>
            <person name="Redding A."/>
            <person name="Roesel C."/>
            <person name="Sanchez-Gracia A."/>
            <person name="Schaack S."/>
            <person name="Shukla A."/>
            <person name="Tetreau G."/>
            <person name="Wang Y."/>
            <person name="Xiong G.H."/>
            <person name="Traut W."/>
            <person name="Walsh T.K."/>
            <person name="Worley K.C."/>
            <person name="Wu D."/>
            <person name="Wu W."/>
            <person name="Wu Y.Q."/>
            <person name="Zhang X."/>
            <person name="Zou Z."/>
            <person name="Zucker H."/>
            <person name="Briscoe A.D."/>
            <person name="Burmester T."/>
            <person name="Clem R.J."/>
            <person name="Feyereisen R."/>
            <person name="Grimmelikhuijzen C.J.P."/>
            <person name="Hamodrakas S.J."/>
            <person name="Hansson B.S."/>
            <person name="Huguet E."/>
            <person name="Jermiin L.S."/>
            <person name="Lan Q."/>
            <person name="Lehman H.K."/>
            <person name="Lorenzen M."/>
            <person name="Merzendorfer H."/>
            <person name="Michalopoulos I."/>
            <person name="Morton D.B."/>
            <person name="Muthukrishnan S."/>
            <person name="Oakeshott J.G."/>
            <person name="Palmer W."/>
            <person name="Park Y."/>
            <person name="Passarelli A.L."/>
            <person name="Rozas J."/>
            <person name="Schwartz L.M."/>
            <person name="Smith W."/>
            <person name="Southgate A."/>
            <person name="Vilcinskas A."/>
            <person name="Vogt R."/>
            <person name="Wang P."/>
            <person name="Werren J."/>
            <person name="Yu X.Q."/>
            <person name="Zhou J.J."/>
            <person name="Brown S.J."/>
            <person name="Scherer S.E."/>
            <person name="Richards S."/>
            <person name="Blissard G.W."/>
        </authorList>
    </citation>
    <scope>NUCLEOTIDE SEQUENCE</scope>
</reference>
<protein>
    <recommendedName>
        <fullName evidence="7">Lipase</fullName>
    </recommendedName>
</protein>
<feature type="active site" description="Charge relay system" evidence="8">
    <location>
        <position position="368"/>
    </location>
</feature>
<evidence type="ECO:0000313" key="12">
    <source>
        <dbReference type="EMBL" id="UXP71921.1"/>
    </source>
</evidence>
<evidence type="ECO:0000313" key="13">
    <source>
        <dbReference type="Proteomes" id="UP000791440"/>
    </source>
</evidence>
<evidence type="ECO:0000256" key="6">
    <source>
        <dbReference type="ARBA" id="ARBA00023180"/>
    </source>
</evidence>
<evidence type="ECO:0000259" key="10">
    <source>
        <dbReference type="Pfam" id="PF04083"/>
    </source>
</evidence>
<dbReference type="EMBL" id="JH668623">
    <property type="protein sequence ID" value="KAG6459451.1"/>
    <property type="molecule type" value="Genomic_DNA"/>
</dbReference>
<name>A0A921ZKK0_MANSE</name>
<keyword evidence="2 9" id="KW-0732">Signal</keyword>
<feature type="active site" description="Charge relay system" evidence="8">
    <location>
        <position position="399"/>
    </location>
</feature>
<evidence type="ECO:0000256" key="7">
    <source>
        <dbReference type="PIRNR" id="PIRNR000862"/>
    </source>
</evidence>
<evidence type="ECO:0000256" key="4">
    <source>
        <dbReference type="ARBA" id="ARBA00022963"/>
    </source>
</evidence>
<reference evidence="11" key="2">
    <citation type="submission" date="2020-12" db="EMBL/GenBank/DDBJ databases">
        <authorList>
            <person name="Kanost M."/>
        </authorList>
    </citation>
    <scope>NUCLEOTIDE SEQUENCE</scope>
</reference>
<keyword evidence="13" id="KW-1185">Reference proteome</keyword>
<feature type="domain" description="Partial AB-hydrolase lipase" evidence="10">
    <location>
        <begin position="55"/>
        <end position="114"/>
    </location>
</feature>
<sequence>MWKVVLLALCVYANIPSIEGGSSPNSEYVKLLFGDSGARYSNNIIEDANLDVPGLVKKYGYPIEMHNVTTPDGYILGMHRIRHGRDANNVPDENKPVIFLMHGIVSSSADWVIMGPGAGFAYILAEAGFDVWMGNARGNFYSRTHVRLNPDAILNTNYWKFSWDEIGNIDLPTMIDYVLVKTNRQRLHYVGHSQGTTAFFVMNSLRPVYNDKIISMHALAPVAYMAHNRNTLLLFMAPMANDVEKISSLMGIGELLPNNAIMSWAGQNLCMDESTFQPVCSNILFLIGGWNVEQLNKTMMPVIFGHSPAGSSVRQFVHYGQGIADKGFRRFDHGSRMANRKAYGSRRPPNYDLSKVTAPVFLHYSFNDPLAEVQDVERLFRELGRPVGKFLVPLPAFNHIDYIWAINAKELIYDRVINLVRAVERSGIDNLVL</sequence>
<evidence type="ECO:0000256" key="1">
    <source>
        <dbReference type="ARBA" id="ARBA00010701"/>
    </source>
</evidence>